<evidence type="ECO:0000313" key="1">
    <source>
        <dbReference type="EMBL" id="KKL82752.1"/>
    </source>
</evidence>
<gene>
    <name evidence="1" type="ORF">LCGC14_1981650</name>
</gene>
<sequence length="79" mass="9180">MKKLCSCGFPQSFPIPHEHDRTERENQIIKHYGGITEDLYEALKDIIGWMEKCQNAEWNFNGMLIDGRQALAKVDRKEG</sequence>
<protein>
    <submittedName>
        <fullName evidence="1">Uncharacterized protein</fullName>
    </submittedName>
</protein>
<reference evidence="1" key="1">
    <citation type="journal article" date="2015" name="Nature">
        <title>Complex archaea that bridge the gap between prokaryotes and eukaryotes.</title>
        <authorList>
            <person name="Spang A."/>
            <person name="Saw J.H."/>
            <person name="Jorgensen S.L."/>
            <person name="Zaremba-Niedzwiedzka K."/>
            <person name="Martijn J."/>
            <person name="Lind A.E."/>
            <person name="van Eijk R."/>
            <person name="Schleper C."/>
            <person name="Guy L."/>
            <person name="Ettema T.J."/>
        </authorList>
    </citation>
    <scope>NUCLEOTIDE SEQUENCE</scope>
</reference>
<proteinExistence type="predicted"/>
<dbReference type="AlphaFoldDB" id="A0A0F9I5T8"/>
<accession>A0A0F9I5T8</accession>
<dbReference type="EMBL" id="LAZR01022185">
    <property type="protein sequence ID" value="KKL82752.1"/>
    <property type="molecule type" value="Genomic_DNA"/>
</dbReference>
<comment type="caution">
    <text evidence="1">The sequence shown here is derived from an EMBL/GenBank/DDBJ whole genome shotgun (WGS) entry which is preliminary data.</text>
</comment>
<organism evidence="1">
    <name type="scientific">marine sediment metagenome</name>
    <dbReference type="NCBI Taxonomy" id="412755"/>
    <lineage>
        <taxon>unclassified sequences</taxon>
        <taxon>metagenomes</taxon>
        <taxon>ecological metagenomes</taxon>
    </lineage>
</organism>
<name>A0A0F9I5T8_9ZZZZ</name>